<dbReference type="PROSITE" id="PS01050">
    <property type="entry name" value="YJEF_C_2"/>
    <property type="match status" value="1"/>
</dbReference>
<dbReference type="Gene3D" id="3.40.1190.20">
    <property type="match status" value="1"/>
</dbReference>
<dbReference type="SUPFAM" id="SSF53613">
    <property type="entry name" value="Ribokinase-like"/>
    <property type="match status" value="1"/>
</dbReference>
<dbReference type="GO" id="GO:0016836">
    <property type="term" value="F:hydro-lyase activity"/>
    <property type="evidence" value="ECO:0007669"/>
    <property type="project" value="InterPro"/>
</dbReference>
<dbReference type="InterPro" id="IPR000631">
    <property type="entry name" value="CARKD"/>
</dbReference>
<evidence type="ECO:0000313" key="2">
    <source>
        <dbReference type="EMBL" id="HII70593.1"/>
    </source>
</evidence>
<comment type="caution">
    <text evidence="2">The sequence shown here is derived from an EMBL/GenBank/DDBJ whole genome shotgun (WGS) entry which is preliminary data.</text>
</comment>
<reference evidence="2" key="1">
    <citation type="journal article" date="2020" name="bioRxiv">
        <title>A rank-normalized archaeal taxonomy based on genome phylogeny resolves widespread incomplete and uneven classifications.</title>
        <authorList>
            <person name="Rinke C."/>
            <person name="Chuvochina M."/>
            <person name="Mussig A.J."/>
            <person name="Chaumeil P.-A."/>
            <person name="Waite D.W."/>
            <person name="Whitman W.B."/>
            <person name="Parks D.H."/>
            <person name="Hugenholtz P."/>
        </authorList>
    </citation>
    <scope>NUCLEOTIDE SEQUENCE</scope>
    <source>
        <strain evidence="2">UBA8853</strain>
    </source>
</reference>
<dbReference type="EMBL" id="DUJS01000004">
    <property type="protein sequence ID" value="HII70593.1"/>
    <property type="molecule type" value="Genomic_DNA"/>
</dbReference>
<protein>
    <recommendedName>
        <fullName evidence="1">YjeF C-terminal domain-containing protein</fullName>
    </recommendedName>
</protein>
<organism evidence="2 3">
    <name type="scientific">Methanopyrus kandleri</name>
    <dbReference type="NCBI Taxonomy" id="2320"/>
    <lineage>
        <taxon>Archaea</taxon>
        <taxon>Methanobacteriati</taxon>
        <taxon>Methanobacteriota</taxon>
        <taxon>Methanomada group</taxon>
        <taxon>Methanopyri</taxon>
        <taxon>Methanopyrales</taxon>
        <taxon>Methanopyraceae</taxon>
        <taxon>Methanopyrus</taxon>
    </lineage>
</organism>
<sequence>MIIAGTVPIEGLGPVEGKVEPLDDRIRVAGREIPVSMGTAALAAAAARVLEFLGEDEPRLITAGDLGEGDGSLEIYRRLREVDDDVLVIHYIKPKIDEIRRVDTSGKVIADAGGMYAAKAAGIGPEFHLFLPDPGELAFLADEKAHHPAYVRGFIAEVDEEEVPSLVRRAYEEDQVPDYMVVKGRRDHVVHRGEVVETVDEPLVEAMECIGGTGDTLTGIVAALIAAGFGTEEACVIGCRVNRRLGEIANATPTTRIHELTRAIPEALCEELRE</sequence>
<dbReference type="Proteomes" id="UP000619545">
    <property type="component" value="Unassembled WGS sequence"/>
</dbReference>
<name>A0A832WAY3_9EURY</name>
<dbReference type="AlphaFoldDB" id="A0A832WAY3"/>
<evidence type="ECO:0000313" key="3">
    <source>
        <dbReference type="Proteomes" id="UP000619545"/>
    </source>
</evidence>
<dbReference type="RefSeq" id="WP_148679431.1">
    <property type="nucleotide sequence ID" value="NZ_DUJS01000004.1"/>
</dbReference>
<evidence type="ECO:0000259" key="1">
    <source>
        <dbReference type="Pfam" id="PF01256"/>
    </source>
</evidence>
<dbReference type="Pfam" id="PF01256">
    <property type="entry name" value="Carb_kinase"/>
    <property type="match status" value="1"/>
</dbReference>
<feature type="domain" description="YjeF C-terminal" evidence="1">
    <location>
        <begin position="94"/>
        <end position="263"/>
    </location>
</feature>
<dbReference type="InterPro" id="IPR029056">
    <property type="entry name" value="Ribokinase-like"/>
</dbReference>
<dbReference type="InterPro" id="IPR017953">
    <property type="entry name" value="Carbohydrate_kinase_pred_CS"/>
</dbReference>
<dbReference type="GeneID" id="1477567"/>
<gene>
    <name evidence="2" type="ORF">HA336_05110</name>
</gene>
<accession>A0A832WAY3</accession>
<proteinExistence type="predicted"/>